<dbReference type="Gene3D" id="3.40.50.11190">
    <property type="match status" value="1"/>
</dbReference>
<reference evidence="2 3" key="1">
    <citation type="journal article" date="2019" name="Int. J. Syst. Evol. Microbiol.">
        <title>The Global Catalogue of Microorganisms (GCM) 10K type strain sequencing project: providing services to taxonomists for standard genome sequencing and annotation.</title>
        <authorList>
            <consortium name="The Broad Institute Genomics Platform"/>
            <consortium name="The Broad Institute Genome Sequencing Center for Infectious Disease"/>
            <person name="Wu L."/>
            <person name="Ma J."/>
        </authorList>
    </citation>
    <scope>NUCLEOTIDE SEQUENCE [LARGE SCALE GENOMIC DNA]</scope>
    <source>
        <strain evidence="2 3">XZYJ18</strain>
    </source>
</reference>
<evidence type="ECO:0000313" key="2">
    <source>
        <dbReference type="EMBL" id="MFC4823805.1"/>
    </source>
</evidence>
<comment type="caution">
    <text evidence="2">The sequence shown here is derived from an EMBL/GenBank/DDBJ whole genome shotgun (WGS) entry which is preliminary data.</text>
</comment>
<dbReference type="Proteomes" id="UP001595945">
    <property type="component" value="Unassembled WGS sequence"/>
</dbReference>
<dbReference type="PANTHER" id="PTHR21015:SF22">
    <property type="entry name" value="GLYCOSYLTRANSFERASE"/>
    <property type="match status" value="1"/>
</dbReference>
<dbReference type="SUPFAM" id="SSF53756">
    <property type="entry name" value="UDP-Glycosyltransferase/glycogen phosphorylase"/>
    <property type="match status" value="1"/>
</dbReference>
<evidence type="ECO:0000313" key="3">
    <source>
        <dbReference type="Proteomes" id="UP001595945"/>
    </source>
</evidence>
<organism evidence="2 3">
    <name type="scientific">Halorussus aquaticus</name>
    <dbReference type="NCBI Taxonomy" id="2953748"/>
    <lineage>
        <taxon>Archaea</taxon>
        <taxon>Methanobacteriati</taxon>
        <taxon>Methanobacteriota</taxon>
        <taxon>Stenosarchaea group</taxon>
        <taxon>Halobacteria</taxon>
        <taxon>Halobacteriales</taxon>
        <taxon>Haladaptataceae</taxon>
        <taxon>Halorussus</taxon>
    </lineage>
</organism>
<dbReference type="RefSeq" id="WP_254270386.1">
    <property type="nucleotide sequence ID" value="NZ_CP100401.1"/>
</dbReference>
<dbReference type="AlphaFoldDB" id="A0ABD5PZ93"/>
<name>A0ABD5PZ93_9EURY</name>
<dbReference type="Gene3D" id="3.40.50.2000">
    <property type="entry name" value="Glycogen Phosphorylase B"/>
    <property type="match status" value="1"/>
</dbReference>
<proteinExistence type="inferred from homology"/>
<accession>A0ABD5PZ93</accession>
<protein>
    <submittedName>
        <fullName evidence="2">PseG/SpsG family protein</fullName>
    </submittedName>
</protein>
<keyword evidence="3" id="KW-1185">Reference proteome</keyword>
<sequence>MHLVIRADGGPNIGYGHLIRTGALADRLLSRGHAVTYATTTPESVRSVCPDAVEIADLPARGDPAPFVDWLGSATPDVAFTDAYPVDTAYQRRVREAVPLVVNQDDDRHAVCADVFVNGNLDAAGREYAFVGSAPDLRLGTDYVLLRSEITERARREPPWRETPERAVVTMGGSDTAELTPMVVRAFDGLDLRVDAIVGPGFSESQAVAVENAAADVSADVTVRRDPDDLADRLFRADFAVSTASSTTYELLALGTPIVCAPVADNQESIADELDRRDAATVLGRGADGERFARAIDEYASSSDLRRERRERGRELVDGRGSERVCREVLSLADGVSDV</sequence>
<gene>
    <name evidence="2" type="ORF">ACFO9K_05985</name>
</gene>
<comment type="similarity">
    <text evidence="1">Belongs to the glycosyltransferase 28 family.</text>
</comment>
<dbReference type="GeneID" id="73047065"/>
<evidence type="ECO:0000256" key="1">
    <source>
        <dbReference type="ARBA" id="ARBA00006962"/>
    </source>
</evidence>
<dbReference type="EMBL" id="JBHSHT010000001">
    <property type="protein sequence ID" value="MFC4823805.1"/>
    <property type="molecule type" value="Genomic_DNA"/>
</dbReference>
<dbReference type="PANTHER" id="PTHR21015">
    <property type="entry name" value="UDP-N-ACETYLGLUCOSAMINE--N-ACETYLMURAMYL-(PENTAPEPTIDE) PYROPHOSPHORYL-UNDECAPRENOL N-ACETYLGLUCOSAMINE TRANSFERASE 1"/>
    <property type="match status" value="1"/>
</dbReference>